<gene>
    <name evidence="1" type="ORF">LCGC14_2463020</name>
</gene>
<dbReference type="AlphaFoldDB" id="A0A0F9E6L7"/>
<dbReference type="EMBL" id="LAZR01038391">
    <property type="protein sequence ID" value="KKL19683.1"/>
    <property type="molecule type" value="Genomic_DNA"/>
</dbReference>
<proteinExistence type="predicted"/>
<evidence type="ECO:0000313" key="1">
    <source>
        <dbReference type="EMBL" id="KKL19683.1"/>
    </source>
</evidence>
<feature type="non-terminal residue" evidence="1">
    <location>
        <position position="322"/>
    </location>
</feature>
<accession>A0A0F9E6L7</accession>
<protein>
    <submittedName>
        <fullName evidence="1">Uncharacterized protein</fullName>
    </submittedName>
</protein>
<organism evidence="1">
    <name type="scientific">marine sediment metagenome</name>
    <dbReference type="NCBI Taxonomy" id="412755"/>
    <lineage>
        <taxon>unclassified sequences</taxon>
        <taxon>metagenomes</taxon>
        <taxon>ecological metagenomes</taxon>
    </lineage>
</organism>
<comment type="caution">
    <text evidence="1">The sequence shown here is derived from an EMBL/GenBank/DDBJ whole genome shotgun (WGS) entry which is preliminary data.</text>
</comment>
<reference evidence="1" key="1">
    <citation type="journal article" date="2015" name="Nature">
        <title>Complex archaea that bridge the gap between prokaryotes and eukaryotes.</title>
        <authorList>
            <person name="Spang A."/>
            <person name="Saw J.H."/>
            <person name="Jorgensen S.L."/>
            <person name="Zaremba-Niedzwiedzka K."/>
            <person name="Martijn J."/>
            <person name="Lind A.E."/>
            <person name="van Eijk R."/>
            <person name="Schleper C."/>
            <person name="Guy L."/>
            <person name="Ettema T.J."/>
        </authorList>
    </citation>
    <scope>NUCLEOTIDE SEQUENCE</scope>
</reference>
<name>A0A0F9E6L7_9ZZZZ</name>
<sequence>MRVLSATLLSAQRTGGFPLIKAIFSKTGETTKGYSFTTTDRLIGLKQSDQDWLQTADVTIDNSLGNLTGLDLTGFQCIISKGYNTTVVRAAWVASTVYALGAVVIPTTANTFQYIVTTAGTSDSSEPTFPTDLGVTVDDNTVTWTMDGNTSDEYSPTAPLKVIAENDQILIGEARVVFSCAGLANQMEEDEASIEFSQDELAVSTLKTLIGNLTDSVASFAPFSHTEVISTSYGDEDALIDTYKPKDTYHISSSATRAATVLGLLRLTRMAPRFEDDGKLHIDILVNGDPPTWTASTAYIVGDTVIPTTPNDNVYKCTTAGT</sequence>